<proteinExistence type="predicted"/>
<reference evidence="3" key="1">
    <citation type="submission" date="2006-12" db="EMBL/GenBank/DDBJ databases">
        <title>Complete sequence of chromosome 2 of Paracoccus denitrificans PD1222.</title>
        <authorList>
            <person name="Copeland A."/>
            <person name="Lucas S."/>
            <person name="Lapidus A."/>
            <person name="Barry K."/>
            <person name="Detter J.C."/>
            <person name="Glavina del Rio T."/>
            <person name="Hammon N."/>
            <person name="Israni S."/>
            <person name="Dalin E."/>
            <person name="Tice H."/>
            <person name="Pitluck S."/>
            <person name="Munk A.C."/>
            <person name="Brettin T."/>
            <person name="Bruce D."/>
            <person name="Han C."/>
            <person name="Tapia R."/>
            <person name="Gilna P."/>
            <person name="Schmutz J."/>
            <person name="Larimer F."/>
            <person name="Land M."/>
            <person name="Hauser L."/>
            <person name="Kyrpides N."/>
            <person name="Lykidis A."/>
            <person name="Spiro S."/>
            <person name="Richardson D.J."/>
            <person name="Moir J.W.B."/>
            <person name="Ferguson S.J."/>
            <person name="van Spanning R.J.M."/>
            <person name="Richardson P."/>
        </authorList>
    </citation>
    <scope>NUCLEOTIDE SEQUENCE [LARGE SCALE GENOMIC DNA]</scope>
    <source>
        <strain evidence="3">Pd 1222</strain>
    </source>
</reference>
<dbReference type="HOGENOM" id="CLU_1007778_0_0_5"/>
<name>A1B6S5_PARDP</name>
<dbReference type="AlphaFoldDB" id="A1B6S5"/>
<dbReference type="EnsemblBacteria" id="ABL71219">
    <property type="protein sequence ID" value="ABL71219"/>
    <property type="gene ID" value="Pden_3138"/>
</dbReference>
<feature type="compositionally biased region" description="Basic and acidic residues" evidence="1">
    <location>
        <begin position="16"/>
        <end position="27"/>
    </location>
</feature>
<keyword evidence="3" id="KW-1185">Reference proteome</keyword>
<feature type="region of interest" description="Disordered" evidence="1">
    <location>
        <begin position="1"/>
        <end position="27"/>
    </location>
</feature>
<dbReference type="KEGG" id="pde:Pden_3138"/>
<evidence type="ECO:0000256" key="1">
    <source>
        <dbReference type="SAM" id="MobiDB-lite"/>
    </source>
</evidence>
<dbReference type="Proteomes" id="UP000000361">
    <property type="component" value="Chromosome 2"/>
</dbReference>
<sequence>MIALLGPAGPSITPDRSSDRPCRSRREPACRARSRPFSDAGALLHHAAARVVSRGCWRCLRNPRSGSPCCRTKKFEQAWLIWGVRGLQAIGDIRLSTNLRKARERNLGDDEAVLQRQDEVSAVDGRYDEFCVSRLLRFLFRRGIGSFRCRVDPVGPFDQQSRCAEISVPVALLGGESEVFPQIRRHEQAGPLGGQKEHLQQVLYGGFVLIRAFDCHLPAFHRLLPGASCQAIAGCPKGRRPDTRFASVSARLTVSMAGACRVTSPGTARTARTCKI</sequence>
<dbReference type="EMBL" id="CP000490">
    <property type="protein sequence ID" value="ABL71219.1"/>
    <property type="molecule type" value="Genomic_DNA"/>
</dbReference>
<accession>A1B6S5</accession>
<evidence type="ECO:0000313" key="2">
    <source>
        <dbReference type="EMBL" id="ABL71219.1"/>
    </source>
</evidence>
<gene>
    <name evidence="2" type="ordered locus">Pden_3138</name>
</gene>
<evidence type="ECO:0000313" key="3">
    <source>
        <dbReference type="Proteomes" id="UP000000361"/>
    </source>
</evidence>
<protein>
    <submittedName>
        <fullName evidence="2">Uncharacterized protein</fullName>
    </submittedName>
</protein>
<organism evidence="2 3">
    <name type="scientific">Paracoccus denitrificans (strain Pd 1222)</name>
    <dbReference type="NCBI Taxonomy" id="318586"/>
    <lineage>
        <taxon>Bacteria</taxon>
        <taxon>Pseudomonadati</taxon>
        <taxon>Pseudomonadota</taxon>
        <taxon>Alphaproteobacteria</taxon>
        <taxon>Rhodobacterales</taxon>
        <taxon>Paracoccaceae</taxon>
        <taxon>Paracoccus</taxon>
    </lineage>
</organism>